<evidence type="ECO:0000256" key="1">
    <source>
        <dbReference type="SAM" id="SignalP"/>
    </source>
</evidence>
<dbReference type="Gene3D" id="3.40.630.10">
    <property type="entry name" value="Zn peptidases"/>
    <property type="match status" value="1"/>
</dbReference>
<evidence type="ECO:0000313" key="3">
    <source>
        <dbReference type="Proteomes" id="UP000681967"/>
    </source>
</evidence>
<dbReference type="EMBL" id="CAJOBH010264906">
    <property type="protein sequence ID" value="CAF5160018.1"/>
    <property type="molecule type" value="Genomic_DNA"/>
</dbReference>
<feature type="signal peptide" evidence="1">
    <location>
        <begin position="1"/>
        <end position="25"/>
    </location>
</feature>
<dbReference type="AlphaFoldDB" id="A0A8S3G9L5"/>
<proteinExistence type="predicted"/>
<dbReference type="SUPFAM" id="SSF53187">
    <property type="entry name" value="Zn-dependent exopeptidases"/>
    <property type="match status" value="1"/>
</dbReference>
<reference evidence="2" key="1">
    <citation type="submission" date="2021-02" db="EMBL/GenBank/DDBJ databases">
        <authorList>
            <person name="Nowell W R."/>
        </authorList>
    </citation>
    <scope>NUCLEOTIDE SEQUENCE</scope>
</reference>
<feature type="non-terminal residue" evidence="2">
    <location>
        <position position="1"/>
    </location>
</feature>
<accession>A0A8S3G9L5</accession>
<evidence type="ECO:0000313" key="2">
    <source>
        <dbReference type="EMBL" id="CAF5160018.1"/>
    </source>
</evidence>
<keyword evidence="1" id="KW-0732">Signal</keyword>
<gene>
    <name evidence="2" type="ORF">BYL167_LOCUS74291</name>
</gene>
<dbReference type="Proteomes" id="UP000681967">
    <property type="component" value="Unassembled WGS sequence"/>
</dbReference>
<organism evidence="2 3">
    <name type="scientific">Rotaria magnacalcarata</name>
    <dbReference type="NCBI Taxonomy" id="392030"/>
    <lineage>
        <taxon>Eukaryota</taxon>
        <taxon>Metazoa</taxon>
        <taxon>Spiralia</taxon>
        <taxon>Gnathifera</taxon>
        <taxon>Rotifera</taxon>
        <taxon>Eurotatoria</taxon>
        <taxon>Bdelloidea</taxon>
        <taxon>Philodinida</taxon>
        <taxon>Philodinidae</taxon>
        <taxon>Rotaria</taxon>
    </lineage>
</organism>
<feature type="chain" id="PRO_5035901577" evidence="1">
    <location>
        <begin position="26"/>
        <end position="121"/>
    </location>
</feature>
<comment type="caution">
    <text evidence="2">The sequence shown here is derived from an EMBL/GenBank/DDBJ whole genome shotgun (WGS) entry which is preliminary data.</text>
</comment>
<protein>
    <submittedName>
        <fullName evidence="2">Uncharacterized protein</fullName>
    </submittedName>
</protein>
<name>A0A8S3G9L5_9BILA</name>
<sequence length="121" mass="13276">MVSSINHFIFKTTCIFLFIVAGSDSAANLALAAALSSLLETSNYPTYKYRIRFCWWGAEELGKTASTTTPATAKSGSNKMITLFQDWFNRNQLPWDYTNFDGRSDYGSFLAAGIGAGGLFS</sequence>